<evidence type="ECO:0000259" key="2">
    <source>
        <dbReference type="PROSITE" id="PS50213"/>
    </source>
</evidence>
<keyword evidence="1" id="KW-1133">Transmembrane helix</keyword>
<sequence>MLSAMAGQEMLAIFLGWNAIPVLVAVSILCVLLCACMSKGAKETVRDILQRDPDTTLFFSYYEELKQGAWDKPSLSKHHATRSLVVFAPVNSALQSNVGQRLLMSLNEQEWRKYLLSHVALSQVLDPASLEKLGRDSAVTTVTGIGYPLSTLFSKYTDGTDRVLAARRASNGWVYKVPALLPAEDLFARKTDD</sequence>
<organism evidence="3">
    <name type="scientific">Guillardia theta</name>
    <name type="common">Cryptophyte</name>
    <name type="synonym">Cryptomonas phi</name>
    <dbReference type="NCBI Taxonomy" id="55529"/>
    <lineage>
        <taxon>Eukaryota</taxon>
        <taxon>Cryptophyceae</taxon>
        <taxon>Pyrenomonadales</taxon>
        <taxon>Geminigeraceae</taxon>
        <taxon>Guillardia</taxon>
    </lineage>
</organism>
<dbReference type="SUPFAM" id="SSF82153">
    <property type="entry name" value="FAS1 domain"/>
    <property type="match status" value="1"/>
</dbReference>
<evidence type="ECO:0000313" key="4">
    <source>
        <dbReference type="EMBL" id="CAE2312168.1"/>
    </source>
</evidence>
<dbReference type="PROSITE" id="PS50213">
    <property type="entry name" value="FAS1"/>
    <property type="match status" value="1"/>
</dbReference>
<dbReference type="AlphaFoldDB" id="A0A6U6B6W6"/>
<accession>A0A6U6B6W6</accession>
<dbReference type="Gene3D" id="2.30.180.10">
    <property type="entry name" value="FAS1 domain"/>
    <property type="match status" value="1"/>
</dbReference>
<protein>
    <recommendedName>
        <fullName evidence="2">FAS1 domain-containing protein</fullName>
    </recommendedName>
</protein>
<dbReference type="InterPro" id="IPR036378">
    <property type="entry name" value="FAS1_dom_sf"/>
</dbReference>
<reference evidence="3" key="1">
    <citation type="submission" date="2021-01" db="EMBL/GenBank/DDBJ databases">
        <authorList>
            <person name="Corre E."/>
            <person name="Pelletier E."/>
            <person name="Niang G."/>
            <person name="Scheremetjew M."/>
            <person name="Finn R."/>
            <person name="Kale V."/>
            <person name="Holt S."/>
            <person name="Cochrane G."/>
            <person name="Meng A."/>
            <person name="Brown T."/>
            <person name="Cohen L."/>
        </authorList>
    </citation>
    <scope>NUCLEOTIDE SEQUENCE</scope>
    <source>
        <strain evidence="3">CCMP 2712</strain>
    </source>
</reference>
<name>A0A6U6B6W6_GUITH</name>
<gene>
    <name evidence="3" type="ORF">GTHE00462_LOCUS22025</name>
    <name evidence="4" type="ORF">GTHE00462_LOCUS22026</name>
</gene>
<proteinExistence type="predicted"/>
<evidence type="ECO:0000256" key="1">
    <source>
        <dbReference type="SAM" id="Phobius"/>
    </source>
</evidence>
<feature type="domain" description="FAS1" evidence="2">
    <location>
        <begin position="42"/>
        <end position="181"/>
    </location>
</feature>
<dbReference type="EMBL" id="HBKN01028440">
    <property type="protein sequence ID" value="CAE2312168.1"/>
    <property type="molecule type" value="Transcribed_RNA"/>
</dbReference>
<keyword evidence="1" id="KW-0812">Transmembrane</keyword>
<evidence type="ECO:0000313" key="3">
    <source>
        <dbReference type="EMBL" id="CAE2312167.1"/>
    </source>
</evidence>
<keyword evidence="1" id="KW-0472">Membrane</keyword>
<dbReference type="InterPro" id="IPR000782">
    <property type="entry name" value="FAS1_domain"/>
</dbReference>
<feature type="transmembrane region" description="Helical" evidence="1">
    <location>
        <begin position="12"/>
        <end position="36"/>
    </location>
</feature>
<dbReference type="EMBL" id="HBKN01028439">
    <property type="protein sequence ID" value="CAE2312167.1"/>
    <property type="molecule type" value="Transcribed_RNA"/>
</dbReference>